<keyword evidence="1" id="KW-0812">Transmembrane</keyword>
<sequence length="465" mass="53275">MYSKLWYLAIFIILFININLVTGTHGTENNNEFIQRELDIDKSDTPKKILVGSIIGGGSHLNPMLEICRILMDRGYNVTLVAPGNFTATSTLYHSIPQIITDMRKDEYVPPEVRELYFNEYNIKNYAKVVGMFTYGYPKFFNDYLQAYKEIKPDLFFCDYIVNEACFDLAWKLKKPVVGYTSGTTYFTPPPPIRSDPMGMGSCHVSMENQSFYNRFICAVVQPLRVIWTFRGLLNDINAKRAEVGVNKYHDFRGRTNTLFLLDNFFGFEVPTAWPPLHQEIGPILPDTFPNLSPELDLFLSTHPRTMYIALGSNMFTTSENYATLLQSALELINQNILDGVIWATVKFNESELPITFNLSNDDIIPISNLINNQHPHFYIMNSRNENGELEVDIETLLRSWVTPASRMGFIRGNYLDVFGVALIIALVLSICLGYGFYKAALFGFRKWSLRNRESQQSLSKTKNE</sequence>
<dbReference type="AlphaFoldDB" id="A0A8H4EVF8"/>
<evidence type="ECO:0000313" key="3">
    <source>
        <dbReference type="EMBL" id="KAF0559060.1"/>
    </source>
</evidence>
<reference evidence="3 4" key="1">
    <citation type="journal article" date="2019" name="Environ. Microbiol.">
        <title>At the nexus of three kingdoms: the genome of the mycorrhizal fungus Gigaspora margarita provides insights into plant, endobacterial and fungal interactions.</title>
        <authorList>
            <person name="Venice F."/>
            <person name="Ghignone S."/>
            <person name="Salvioli di Fossalunga A."/>
            <person name="Amselem J."/>
            <person name="Novero M."/>
            <person name="Xianan X."/>
            <person name="Sedzielewska Toro K."/>
            <person name="Morin E."/>
            <person name="Lipzen A."/>
            <person name="Grigoriev I.V."/>
            <person name="Henrissat B."/>
            <person name="Martin F.M."/>
            <person name="Bonfante P."/>
        </authorList>
    </citation>
    <scope>NUCLEOTIDE SEQUENCE [LARGE SCALE GENOMIC DNA]</scope>
    <source>
        <strain evidence="3 4">BEG34</strain>
    </source>
</reference>
<comment type="caution">
    <text evidence="3">The sequence shown here is derived from an EMBL/GenBank/DDBJ whole genome shotgun (WGS) entry which is preliminary data.</text>
</comment>
<dbReference type="OrthoDB" id="5835829at2759"/>
<dbReference type="GO" id="GO:0016740">
    <property type="term" value="F:transferase activity"/>
    <property type="evidence" value="ECO:0007669"/>
    <property type="project" value="UniProtKB-KW"/>
</dbReference>
<name>A0A8H4EVF8_GIGMA</name>
<evidence type="ECO:0000313" key="4">
    <source>
        <dbReference type="Proteomes" id="UP000439903"/>
    </source>
</evidence>
<feature type="transmembrane region" description="Helical" evidence="1">
    <location>
        <begin position="418"/>
        <end position="438"/>
    </location>
</feature>
<proteinExistence type="predicted"/>
<dbReference type="SUPFAM" id="SSF53756">
    <property type="entry name" value="UDP-Glycosyltransferase/glycogen phosphorylase"/>
    <property type="match status" value="1"/>
</dbReference>
<dbReference type="Proteomes" id="UP000439903">
    <property type="component" value="Unassembled WGS sequence"/>
</dbReference>
<organism evidence="3 4">
    <name type="scientific">Gigaspora margarita</name>
    <dbReference type="NCBI Taxonomy" id="4874"/>
    <lineage>
        <taxon>Eukaryota</taxon>
        <taxon>Fungi</taxon>
        <taxon>Fungi incertae sedis</taxon>
        <taxon>Mucoromycota</taxon>
        <taxon>Glomeromycotina</taxon>
        <taxon>Glomeromycetes</taxon>
        <taxon>Diversisporales</taxon>
        <taxon>Gigasporaceae</taxon>
        <taxon>Gigaspora</taxon>
    </lineage>
</organism>
<accession>A0A8H4EVF8</accession>
<keyword evidence="3" id="KW-0808">Transferase</keyword>
<dbReference type="EMBL" id="WTPW01000018">
    <property type="protein sequence ID" value="KAF0559060.1"/>
    <property type="molecule type" value="Genomic_DNA"/>
</dbReference>
<keyword evidence="1" id="KW-1133">Transmembrane helix</keyword>
<keyword evidence="4" id="KW-1185">Reference proteome</keyword>
<dbReference type="Gene3D" id="3.40.50.2000">
    <property type="entry name" value="Glycogen Phosphorylase B"/>
    <property type="match status" value="1"/>
</dbReference>
<keyword evidence="2" id="KW-0732">Signal</keyword>
<keyword evidence="1" id="KW-0472">Membrane</keyword>
<evidence type="ECO:0000256" key="1">
    <source>
        <dbReference type="SAM" id="Phobius"/>
    </source>
</evidence>
<feature type="chain" id="PRO_5034986663" evidence="2">
    <location>
        <begin position="24"/>
        <end position="465"/>
    </location>
</feature>
<protein>
    <submittedName>
        <fullName evidence="3">UDP-Glycosyltransferase/glycogen phosphorylase</fullName>
    </submittedName>
</protein>
<gene>
    <name evidence="3" type="ORF">F8M41_007028</name>
</gene>
<evidence type="ECO:0000256" key="2">
    <source>
        <dbReference type="SAM" id="SignalP"/>
    </source>
</evidence>
<feature type="signal peptide" evidence="2">
    <location>
        <begin position="1"/>
        <end position="23"/>
    </location>
</feature>